<organism evidence="2 3">
    <name type="scientific">Sorghum bicolor</name>
    <name type="common">Sorghum</name>
    <name type="synonym">Sorghum vulgare</name>
    <dbReference type="NCBI Taxonomy" id="4558"/>
    <lineage>
        <taxon>Eukaryota</taxon>
        <taxon>Viridiplantae</taxon>
        <taxon>Streptophyta</taxon>
        <taxon>Embryophyta</taxon>
        <taxon>Tracheophyta</taxon>
        <taxon>Spermatophyta</taxon>
        <taxon>Magnoliopsida</taxon>
        <taxon>Liliopsida</taxon>
        <taxon>Poales</taxon>
        <taxon>Poaceae</taxon>
        <taxon>PACMAD clade</taxon>
        <taxon>Panicoideae</taxon>
        <taxon>Andropogonodae</taxon>
        <taxon>Andropogoneae</taxon>
        <taxon>Sorghinae</taxon>
        <taxon>Sorghum</taxon>
    </lineage>
</organism>
<dbReference type="InParanoid" id="A0A1Z5RQ92"/>
<dbReference type="Gramene" id="OQU85920">
    <property type="protein sequence ID" value="OQU85920"/>
    <property type="gene ID" value="SORBI_3004G337975"/>
</dbReference>
<reference evidence="2 3" key="1">
    <citation type="journal article" date="2009" name="Nature">
        <title>The Sorghum bicolor genome and the diversification of grasses.</title>
        <authorList>
            <person name="Paterson A.H."/>
            <person name="Bowers J.E."/>
            <person name="Bruggmann R."/>
            <person name="Dubchak I."/>
            <person name="Grimwood J."/>
            <person name="Gundlach H."/>
            <person name="Haberer G."/>
            <person name="Hellsten U."/>
            <person name="Mitros T."/>
            <person name="Poliakov A."/>
            <person name="Schmutz J."/>
            <person name="Spannagl M."/>
            <person name="Tang H."/>
            <person name="Wang X."/>
            <person name="Wicker T."/>
            <person name="Bharti A.K."/>
            <person name="Chapman J."/>
            <person name="Feltus F.A."/>
            <person name="Gowik U."/>
            <person name="Grigoriev I.V."/>
            <person name="Lyons E."/>
            <person name="Maher C.A."/>
            <person name="Martis M."/>
            <person name="Narechania A."/>
            <person name="Otillar R.P."/>
            <person name="Penning B.W."/>
            <person name="Salamov A.A."/>
            <person name="Wang Y."/>
            <person name="Zhang L."/>
            <person name="Carpita N.C."/>
            <person name="Freeling M."/>
            <person name="Gingle A.R."/>
            <person name="Hash C.T."/>
            <person name="Keller B."/>
            <person name="Klein P."/>
            <person name="Kresovich S."/>
            <person name="McCann M.C."/>
            <person name="Ming R."/>
            <person name="Peterson D.G."/>
            <person name="Mehboob-ur-Rahman"/>
            <person name="Ware D."/>
            <person name="Westhoff P."/>
            <person name="Mayer K.F."/>
            <person name="Messing J."/>
            <person name="Rokhsar D.S."/>
        </authorList>
    </citation>
    <scope>NUCLEOTIDE SEQUENCE [LARGE SCALE GENOMIC DNA]</scope>
    <source>
        <strain evidence="3">cv. BTx623</strain>
    </source>
</reference>
<evidence type="ECO:0000256" key="1">
    <source>
        <dbReference type="SAM" id="Phobius"/>
    </source>
</evidence>
<keyword evidence="1" id="KW-1133">Transmembrane helix</keyword>
<reference evidence="3" key="2">
    <citation type="journal article" date="2018" name="Plant J.">
        <title>The Sorghum bicolor reference genome: improved assembly, gene annotations, a transcriptome atlas, and signatures of genome organization.</title>
        <authorList>
            <person name="McCormick R.F."/>
            <person name="Truong S.K."/>
            <person name="Sreedasyam A."/>
            <person name="Jenkins J."/>
            <person name="Shu S."/>
            <person name="Sims D."/>
            <person name="Kennedy M."/>
            <person name="Amirebrahimi M."/>
            <person name="Weers B.D."/>
            <person name="McKinley B."/>
            <person name="Mattison A."/>
            <person name="Morishige D.T."/>
            <person name="Grimwood J."/>
            <person name="Schmutz J."/>
            <person name="Mullet J.E."/>
        </authorList>
    </citation>
    <scope>NUCLEOTIDE SEQUENCE [LARGE SCALE GENOMIC DNA]</scope>
    <source>
        <strain evidence="3">cv. BTx623</strain>
    </source>
</reference>
<dbReference type="AlphaFoldDB" id="A0A1Z5RQ92"/>
<evidence type="ECO:0000313" key="2">
    <source>
        <dbReference type="EMBL" id="OQU85920.1"/>
    </source>
</evidence>
<name>A0A1Z5RQ92_SORBI</name>
<gene>
    <name evidence="2" type="ORF">SORBI_3004G337975</name>
</gene>
<evidence type="ECO:0000313" key="3">
    <source>
        <dbReference type="Proteomes" id="UP000000768"/>
    </source>
</evidence>
<sequence>MGASTGTGNRICIFRIWAMFFFFFFPSICHILDVYWLCDSVLLLLQLEIIQALLWGCHWPLPRKEDRCRLQIPFALPFCREGAKQRQLWLATLATNEIQHGDQGKGDAMQCIAFQSLAIGSRRREHRSGWRPIG</sequence>
<keyword evidence="3" id="KW-1185">Reference proteome</keyword>
<proteinExistence type="predicted"/>
<feature type="transmembrane region" description="Helical" evidence="1">
    <location>
        <begin position="12"/>
        <end position="37"/>
    </location>
</feature>
<protein>
    <submittedName>
        <fullName evidence="2">Uncharacterized protein</fullName>
    </submittedName>
</protein>
<dbReference type="Proteomes" id="UP000000768">
    <property type="component" value="Chromosome 4"/>
</dbReference>
<dbReference type="EMBL" id="CM000763">
    <property type="protein sequence ID" value="OQU85920.1"/>
    <property type="molecule type" value="Genomic_DNA"/>
</dbReference>
<accession>A0A1Z5RQ92</accession>
<keyword evidence="1" id="KW-0472">Membrane</keyword>
<keyword evidence="1" id="KW-0812">Transmembrane</keyword>